<evidence type="ECO:0000313" key="2">
    <source>
        <dbReference type="EMBL" id="KAK7300635.1"/>
    </source>
</evidence>
<proteinExistence type="predicted"/>
<dbReference type="EMBL" id="JAYKXN010000003">
    <property type="protein sequence ID" value="KAK7300635.1"/>
    <property type="molecule type" value="Genomic_DNA"/>
</dbReference>
<dbReference type="AlphaFoldDB" id="A0AAN9PIH4"/>
<comment type="caution">
    <text evidence="2">The sequence shown here is derived from an EMBL/GenBank/DDBJ whole genome shotgun (WGS) entry which is preliminary data.</text>
</comment>
<keyword evidence="3" id="KW-1185">Reference proteome</keyword>
<organism evidence="2 3">
    <name type="scientific">Clitoria ternatea</name>
    <name type="common">Butterfly pea</name>
    <dbReference type="NCBI Taxonomy" id="43366"/>
    <lineage>
        <taxon>Eukaryota</taxon>
        <taxon>Viridiplantae</taxon>
        <taxon>Streptophyta</taxon>
        <taxon>Embryophyta</taxon>
        <taxon>Tracheophyta</taxon>
        <taxon>Spermatophyta</taxon>
        <taxon>Magnoliopsida</taxon>
        <taxon>eudicotyledons</taxon>
        <taxon>Gunneridae</taxon>
        <taxon>Pentapetalae</taxon>
        <taxon>rosids</taxon>
        <taxon>fabids</taxon>
        <taxon>Fabales</taxon>
        <taxon>Fabaceae</taxon>
        <taxon>Papilionoideae</taxon>
        <taxon>50 kb inversion clade</taxon>
        <taxon>NPAAA clade</taxon>
        <taxon>indigoferoid/millettioid clade</taxon>
        <taxon>Phaseoleae</taxon>
        <taxon>Clitoria</taxon>
    </lineage>
</organism>
<gene>
    <name evidence="2" type="ORF">RJT34_11483</name>
</gene>
<accession>A0AAN9PIH4</accession>
<evidence type="ECO:0000313" key="3">
    <source>
        <dbReference type="Proteomes" id="UP001359559"/>
    </source>
</evidence>
<dbReference type="Proteomes" id="UP001359559">
    <property type="component" value="Unassembled WGS sequence"/>
</dbReference>
<sequence>MSNLIQDMLQQGIISPSKSPFSCCHEERANSLPRVSLNQSYALRLVTQLPTSTSKLLDPNSSFSSDDDLVNSNPTSSGFEDKAQLQQGGSDTNPTFSKFRSCLVLSQVSSMLRMSWDSKDRTTLSLNMGNVAADVVEVVEYGTCFLRLEEQTVGTQTTNDIFY</sequence>
<evidence type="ECO:0000256" key="1">
    <source>
        <dbReference type="SAM" id="MobiDB-lite"/>
    </source>
</evidence>
<feature type="region of interest" description="Disordered" evidence="1">
    <location>
        <begin position="56"/>
        <end position="93"/>
    </location>
</feature>
<reference evidence="2 3" key="1">
    <citation type="submission" date="2024-01" db="EMBL/GenBank/DDBJ databases">
        <title>The genomes of 5 underutilized Papilionoideae crops provide insights into root nodulation and disease resistance.</title>
        <authorList>
            <person name="Yuan L."/>
        </authorList>
    </citation>
    <scope>NUCLEOTIDE SEQUENCE [LARGE SCALE GENOMIC DNA]</scope>
    <source>
        <strain evidence="2">LY-2023</strain>
        <tissue evidence="2">Leaf</tissue>
    </source>
</reference>
<protein>
    <submittedName>
        <fullName evidence="2">Uncharacterized protein</fullName>
    </submittedName>
</protein>
<name>A0AAN9PIH4_CLITE</name>